<protein>
    <recommendedName>
        <fullName evidence="3">DUF559 domain-containing protein</fullName>
    </recommendedName>
</protein>
<evidence type="ECO:0008006" key="3">
    <source>
        <dbReference type="Google" id="ProtNLM"/>
    </source>
</evidence>
<sequence>MKFILSSGLEIRVLSSRKSEATEIAKLANIKSNSIVDEAVIKGDVKAFFNDFKIIDEFSFDFEGKNNRIDLVFEDYNIAFEVDEPTHDNYDKDRDARRTDYIENELGFELIRCDLKCAGSGDSIKKLYLALQDNGVSF</sequence>
<dbReference type="RefSeq" id="WP_073157979.1">
    <property type="nucleotide sequence ID" value="NZ_FQVL01000018.1"/>
</dbReference>
<proteinExistence type="predicted"/>
<gene>
    <name evidence="1" type="ORF">SAMN05444392_1185</name>
</gene>
<keyword evidence="2" id="KW-1185">Reference proteome</keyword>
<evidence type="ECO:0000313" key="2">
    <source>
        <dbReference type="Proteomes" id="UP000184476"/>
    </source>
</evidence>
<dbReference type="STRING" id="112248.SAMN05444392_1185"/>
<dbReference type="Proteomes" id="UP000184476">
    <property type="component" value="Unassembled WGS sequence"/>
</dbReference>
<evidence type="ECO:0000313" key="1">
    <source>
        <dbReference type="EMBL" id="SHF37095.1"/>
    </source>
</evidence>
<reference evidence="1 2" key="1">
    <citation type="submission" date="2016-11" db="EMBL/GenBank/DDBJ databases">
        <authorList>
            <person name="Jaros S."/>
            <person name="Januszkiewicz K."/>
            <person name="Wedrychowicz H."/>
        </authorList>
    </citation>
    <scope>NUCLEOTIDE SEQUENCE [LARGE SCALE GENOMIC DNA]</scope>
    <source>
        <strain evidence="1 2">DSM 44666</strain>
    </source>
</reference>
<dbReference type="AlphaFoldDB" id="A0A1M5B3R8"/>
<dbReference type="EMBL" id="FQVL01000018">
    <property type="protein sequence ID" value="SHF37095.1"/>
    <property type="molecule type" value="Genomic_DNA"/>
</dbReference>
<accession>A0A1M5B3R8</accession>
<organism evidence="1 2">
    <name type="scientific">Seinonella peptonophila</name>
    <dbReference type="NCBI Taxonomy" id="112248"/>
    <lineage>
        <taxon>Bacteria</taxon>
        <taxon>Bacillati</taxon>
        <taxon>Bacillota</taxon>
        <taxon>Bacilli</taxon>
        <taxon>Bacillales</taxon>
        <taxon>Thermoactinomycetaceae</taxon>
        <taxon>Seinonella</taxon>
    </lineage>
</organism>
<name>A0A1M5B3R8_9BACL</name>